<evidence type="ECO:0000313" key="3">
    <source>
        <dbReference type="Proteomes" id="UP000237105"/>
    </source>
</evidence>
<dbReference type="Proteomes" id="UP000237105">
    <property type="component" value="Unassembled WGS sequence"/>
</dbReference>
<organism evidence="2 3">
    <name type="scientific">Parasponia andersonii</name>
    <name type="common">Sponia andersonii</name>
    <dbReference type="NCBI Taxonomy" id="3476"/>
    <lineage>
        <taxon>Eukaryota</taxon>
        <taxon>Viridiplantae</taxon>
        <taxon>Streptophyta</taxon>
        <taxon>Embryophyta</taxon>
        <taxon>Tracheophyta</taxon>
        <taxon>Spermatophyta</taxon>
        <taxon>Magnoliopsida</taxon>
        <taxon>eudicotyledons</taxon>
        <taxon>Gunneridae</taxon>
        <taxon>Pentapetalae</taxon>
        <taxon>rosids</taxon>
        <taxon>fabids</taxon>
        <taxon>Rosales</taxon>
        <taxon>Cannabaceae</taxon>
        <taxon>Parasponia</taxon>
    </lineage>
</organism>
<dbReference type="AlphaFoldDB" id="A0A2P5CJE9"/>
<feature type="region of interest" description="Disordered" evidence="1">
    <location>
        <begin position="1"/>
        <end position="44"/>
    </location>
</feature>
<feature type="non-terminal residue" evidence="2">
    <location>
        <position position="102"/>
    </location>
</feature>
<dbReference type="OrthoDB" id="10288648at2759"/>
<keyword evidence="3" id="KW-1185">Reference proteome</keyword>
<reference evidence="3" key="1">
    <citation type="submission" date="2016-06" db="EMBL/GenBank/DDBJ databases">
        <title>Parallel loss of symbiosis genes in relatives of nitrogen-fixing non-legume Parasponia.</title>
        <authorList>
            <person name="Van Velzen R."/>
            <person name="Holmer R."/>
            <person name="Bu F."/>
            <person name="Rutten L."/>
            <person name="Van Zeijl A."/>
            <person name="Liu W."/>
            <person name="Santuari L."/>
            <person name="Cao Q."/>
            <person name="Sharma T."/>
            <person name="Shen D."/>
            <person name="Roswanjaya Y."/>
            <person name="Wardhani T."/>
            <person name="Kalhor M.S."/>
            <person name="Jansen J."/>
            <person name="Van den Hoogen J."/>
            <person name="Gungor B."/>
            <person name="Hartog M."/>
            <person name="Hontelez J."/>
            <person name="Verver J."/>
            <person name="Yang W.-C."/>
            <person name="Schijlen E."/>
            <person name="Repin R."/>
            <person name="Schilthuizen M."/>
            <person name="Schranz E."/>
            <person name="Heidstra R."/>
            <person name="Miyata K."/>
            <person name="Fedorova E."/>
            <person name="Kohlen W."/>
            <person name="Bisseling T."/>
            <person name="Smit S."/>
            <person name="Geurts R."/>
        </authorList>
    </citation>
    <scope>NUCLEOTIDE SEQUENCE [LARGE SCALE GENOMIC DNA]</scope>
    <source>
        <strain evidence="3">cv. WU1-14</strain>
    </source>
</reference>
<comment type="caution">
    <text evidence="2">The sequence shown here is derived from an EMBL/GenBank/DDBJ whole genome shotgun (WGS) entry which is preliminary data.</text>
</comment>
<gene>
    <name evidence="2" type="ORF">PanWU01x14_147590</name>
</gene>
<proteinExistence type="predicted"/>
<name>A0A2P5CJE9_PARAD</name>
<protein>
    <submittedName>
        <fullName evidence="2">Uncharacterized protein</fullName>
    </submittedName>
</protein>
<accession>A0A2P5CJE9</accession>
<sequence>MVMVLLDTAAAEPPWPSNHGTNSSPAAAPTPTPPASMVWENIGGLRGKGSEDRVAWLTMDSRVPPARGFSGAQLVNALFGTRGGPKPCMAIWPFSHVSSATS</sequence>
<dbReference type="EMBL" id="JXTB01000123">
    <property type="protein sequence ID" value="PON61169.1"/>
    <property type="molecule type" value="Genomic_DNA"/>
</dbReference>
<evidence type="ECO:0000256" key="1">
    <source>
        <dbReference type="SAM" id="MobiDB-lite"/>
    </source>
</evidence>
<evidence type="ECO:0000313" key="2">
    <source>
        <dbReference type="EMBL" id="PON61169.1"/>
    </source>
</evidence>